<dbReference type="SUPFAM" id="SSF51658">
    <property type="entry name" value="Xylose isomerase-like"/>
    <property type="match status" value="1"/>
</dbReference>
<proteinExistence type="predicted"/>
<keyword evidence="3" id="KW-0227">DNA damage</keyword>
<evidence type="ECO:0000256" key="7">
    <source>
        <dbReference type="SAM" id="MobiDB-lite"/>
    </source>
</evidence>
<keyword evidence="9" id="KW-1185">Reference proteome</keyword>
<feature type="compositionally biased region" description="Basic and acidic residues" evidence="7">
    <location>
        <begin position="23"/>
        <end position="39"/>
    </location>
</feature>
<evidence type="ECO:0000313" key="8">
    <source>
        <dbReference type="EMBL" id="QUC22525.1"/>
    </source>
</evidence>
<dbReference type="KEGG" id="uvi:66067543"/>
<keyword evidence="2" id="KW-0255">Endonuclease</keyword>
<evidence type="ECO:0000256" key="6">
    <source>
        <dbReference type="ARBA" id="ARBA00023204"/>
    </source>
</evidence>
<feature type="compositionally biased region" description="Pro residues" evidence="7">
    <location>
        <begin position="12"/>
        <end position="22"/>
    </location>
</feature>
<dbReference type="GO" id="GO:0005739">
    <property type="term" value="C:mitochondrion"/>
    <property type="evidence" value="ECO:0007669"/>
    <property type="project" value="TreeGrafter"/>
</dbReference>
<dbReference type="GO" id="GO:0006289">
    <property type="term" value="P:nucleotide-excision repair"/>
    <property type="evidence" value="ECO:0007669"/>
    <property type="project" value="InterPro"/>
</dbReference>
<evidence type="ECO:0000256" key="2">
    <source>
        <dbReference type="ARBA" id="ARBA00022759"/>
    </source>
</evidence>
<dbReference type="GO" id="GO:0004519">
    <property type="term" value="F:endonuclease activity"/>
    <property type="evidence" value="ECO:0007669"/>
    <property type="project" value="UniProtKB-KW"/>
</dbReference>
<feature type="region of interest" description="Disordered" evidence="7">
    <location>
        <begin position="137"/>
        <end position="191"/>
    </location>
</feature>
<sequence length="628" mass="71969">MPPKRKRIEQHPTPPPPPPPPPERLRRSSRRTKEDDAASRNRSPRGGVLCSREAVERAMHTLSEMEHRLLEDAKKQRLAIESSDLWDVTAKEVAKQDEKQVAKQNARPEARQGFRREAKLEATQDAEEAAAARIVMLNSSKKRPPLRNGTNGSSMSVKTVEAEPDSQADADLLDDEVGDRGPRRPPPLNSNILPLPWAGRLGYACLNTYLRNANPPVFSSRTCRISSILDHRYPLQDPTQPEHPTKNRRDKTKEPDVERGLKYVQDLGLANARDIEKMIRWNERYGIKFMRLSSEMFPFASHEEYGYNLAFAAEVLARAGKVATELNHRLTTHPGQFTQIGSPRREVVAASIRDLEYHDEMLSRLCLSEQLDRDAVMILHMGGTYGDKEATLDRFRENYRNLSAGVRKRLVLENDDVSWSVHDLLPICEELDIPLVLDFHHHNIVFDSSMREGTLDIMSLYDRIKATWTRKNITQKMHYSEPTPSAITPRDRRKHSPRVKTLPPCPADMDLMIEAKDKEQAVFDLMRNFKLRGWQLFNNIIPYERDDQPRKAVKKKKKKKARKGVRTRTGEDGSLAEEEIETPEQVVAPEDVSMGGAEGRVYWPEGMEEWLKPKKRDVAKKCIKIDEE</sequence>
<evidence type="ECO:0000256" key="1">
    <source>
        <dbReference type="ARBA" id="ARBA00022722"/>
    </source>
</evidence>
<keyword evidence="1" id="KW-0540">Nuclease</keyword>
<dbReference type="Proteomes" id="UP000027002">
    <property type="component" value="Chromosome 5"/>
</dbReference>
<evidence type="ECO:0000313" key="9">
    <source>
        <dbReference type="Proteomes" id="UP000027002"/>
    </source>
</evidence>
<dbReference type="PANTHER" id="PTHR31290:SF5">
    <property type="entry name" value="UV-DAMAGE ENDONUCLEASE"/>
    <property type="match status" value="1"/>
</dbReference>
<protein>
    <recommendedName>
        <fullName evidence="10">UV-damage endonuclease</fullName>
    </recommendedName>
</protein>
<dbReference type="AlphaFoldDB" id="A0A8E5HVR0"/>
<feature type="compositionally biased region" description="Basic and acidic residues" evidence="7">
    <location>
        <begin position="243"/>
        <end position="258"/>
    </location>
</feature>
<evidence type="ECO:0000256" key="3">
    <source>
        <dbReference type="ARBA" id="ARBA00022763"/>
    </source>
</evidence>
<dbReference type="InterPro" id="IPR004601">
    <property type="entry name" value="UvdE"/>
</dbReference>
<keyword evidence="5" id="KW-0378">Hydrolase</keyword>
<name>A0A8E5HVR0_USTVR</name>
<dbReference type="InterPro" id="IPR036237">
    <property type="entry name" value="Xyl_isomerase-like_sf"/>
</dbReference>
<dbReference type="NCBIfam" id="TIGR00629">
    <property type="entry name" value="uvde"/>
    <property type="match status" value="1"/>
</dbReference>
<feature type="region of interest" description="Disordered" evidence="7">
    <location>
        <begin position="548"/>
        <end position="593"/>
    </location>
</feature>
<dbReference type="GeneID" id="66067543"/>
<dbReference type="GO" id="GO:0005634">
    <property type="term" value="C:nucleus"/>
    <property type="evidence" value="ECO:0007669"/>
    <property type="project" value="TreeGrafter"/>
</dbReference>
<feature type="compositionally biased region" description="Acidic residues" evidence="7">
    <location>
        <begin position="162"/>
        <end position="177"/>
    </location>
</feature>
<dbReference type="Pfam" id="PF03851">
    <property type="entry name" value="UvdE"/>
    <property type="match status" value="1"/>
</dbReference>
<evidence type="ECO:0000256" key="4">
    <source>
        <dbReference type="ARBA" id="ARBA00022769"/>
    </source>
</evidence>
<keyword evidence="4" id="KW-0228">DNA excision</keyword>
<feature type="region of interest" description="Disordered" evidence="7">
    <location>
        <begin position="231"/>
        <end position="258"/>
    </location>
</feature>
<accession>A0A8E5HVR0</accession>
<keyword evidence="6" id="KW-0234">DNA repair</keyword>
<reference evidence="8" key="1">
    <citation type="submission" date="2020-03" db="EMBL/GenBank/DDBJ databases">
        <title>A mixture of massive structural variations and highly conserved coding sequences in Ustilaginoidea virens genome.</title>
        <authorList>
            <person name="Zhang K."/>
            <person name="Zhao Z."/>
            <person name="Zhang Z."/>
            <person name="Li Y."/>
            <person name="Hsiang T."/>
            <person name="Sun W."/>
        </authorList>
    </citation>
    <scope>NUCLEOTIDE SEQUENCE</scope>
    <source>
        <strain evidence="8">UV-8b</strain>
    </source>
</reference>
<feature type="region of interest" description="Disordered" evidence="7">
    <location>
        <begin position="1"/>
        <end position="48"/>
    </location>
</feature>
<dbReference type="EMBL" id="CP072757">
    <property type="protein sequence ID" value="QUC22525.1"/>
    <property type="molecule type" value="Genomic_DNA"/>
</dbReference>
<organism evidence="8 9">
    <name type="scientific">Ustilaginoidea virens</name>
    <name type="common">Rice false smut fungus</name>
    <name type="synonym">Villosiclava virens</name>
    <dbReference type="NCBI Taxonomy" id="1159556"/>
    <lineage>
        <taxon>Eukaryota</taxon>
        <taxon>Fungi</taxon>
        <taxon>Dikarya</taxon>
        <taxon>Ascomycota</taxon>
        <taxon>Pezizomycotina</taxon>
        <taxon>Sordariomycetes</taxon>
        <taxon>Hypocreomycetidae</taxon>
        <taxon>Hypocreales</taxon>
        <taxon>Clavicipitaceae</taxon>
        <taxon>Ustilaginoidea</taxon>
    </lineage>
</organism>
<evidence type="ECO:0000256" key="5">
    <source>
        <dbReference type="ARBA" id="ARBA00022801"/>
    </source>
</evidence>
<dbReference type="GO" id="GO:0016787">
    <property type="term" value="F:hydrolase activity"/>
    <property type="evidence" value="ECO:0007669"/>
    <property type="project" value="UniProtKB-KW"/>
</dbReference>
<dbReference type="GO" id="GO:0043504">
    <property type="term" value="P:mitochondrial DNA repair"/>
    <property type="evidence" value="ECO:0007669"/>
    <property type="project" value="TreeGrafter"/>
</dbReference>
<feature type="region of interest" description="Disordered" evidence="7">
    <location>
        <begin position="480"/>
        <end position="503"/>
    </location>
</feature>
<evidence type="ECO:0008006" key="10">
    <source>
        <dbReference type="Google" id="ProtNLM"/>
    </source>
</evidence>
<dbReference type="GO" id="GO:0009411">
    <property type="term" value="P:response to UV"/>
    <property type="evidence" value="ECO:0007669"/>
    <property type="project" value="InterPro"/>
</dbReference>
<dbReference type="OrthoDB" id="541883at2759"/>
<dbReference type="Gene3D" id="3.20.20.150">
    <property type="entry name" value="Divalent-metal-dependent TIM barrel enzymes"/>
    <property type="match status" value="1"/>
</dbReference>
<feature type="compositionally biased region" description="Polar residues" evidence="7">
    <location>
        <begin position="148"/>
        <end position="157"/>
    </location>
</feature>
<gene>
    <name evidence="8" type="ORF">UV8b_06766</name>
</gene>
<dbReference type="RefSeq" id="XP_043000198.1">
    <property type="nucleotide sequence ID" value="XM_043144263.1"/>
</dbReference>
<dbReference type="PANTHER" id="PTHR31290">
    <property type="entry name" value="UV-DAMAGE ENDONUCLEASE"/>
    <property type="match status" value="1"/>
</dbReference>
<feature type="compositionally biased region" description="Basic residues" evidence="7">
    <location>
        <begin position="551"/>
        <end position="566"/>
    </location>
</feature>